<evidence type="ECO:0000256" key="3">
    <source>
        <dbReference type="ARBA" id="ARBA00022692"/>
    </source>
</evidence>
<evidence type="ECO:0000256" key="2">
    <source>
        <dbReference type="ARBA" id="ARBA00007688"/>
    </source>
</evidence>
<comment type="subcellular location">
    <subcellularLocation>
        <location evidence="1">Nucleus</location>
    </subcellularLocation>
</comment>
<feature type="transmembrane region" description="Helical" evidence="9">
    <location>
        <begin position="59"/>
        <end position="86"/>
    </location>
</feature>
<dbReference type="Gene3D" id="1.25.40.770">
    <property type="entry name" value="TAF6, C-terminal HEAT repeat domain"/>
    <property type="match status" value="1"/>
</dbReference>
<feature type="domain" description="TAF6 C-terminal HEAT repeat" evidence="10">
    <location>
        <begin position="128"/>
        <end position="214"/>
    </location>
</feature>
<name>A0A3P7YQS9_HELPZ</name>
<keyword evidence="4 9" id="KW-1133">Transmembrane helix</keyword>
<dbReference type="OrthoDB" id="5866780at2759"/>
<organism evidence="11">
    <name type="scientific">Heligmosomoides polygyrus</name>
    <name type="common">Parasitic roundworm</name>
    <dbReference type="NCBI Taxonomy" id="6339"/>
    <lineage>
        <taxon>Eukaryota</taxon>
        <taxon>Metazoa</taxon>
        <taxon>Ecdysozoa</taxon>
        <taxon>Nematoda</taxon>
        <taxon>Chromadorea</taxon>
        <taxon>Rhabditida</taxon>
        <taxon>Rhabditina</taxon>
        <taxon>Rhabditomorpha</taxon>
        <taxon>Strongyloidea</taxon>
        <taxon>Heligmosomidae</taxon>
        <taxon>Heligmosomoides</taxon>
    </lineage>
</organism>
<dbReference type="GO" id="GO:0016251">
    <property type="term" value="F:RNA polymerase II general transcription initiation factor activity"/>
    <property type="evidence" value="ECO:0007669"/>
    <property type="project" value="InterPro"/>
</dbReference>
<protein>
    <submittedName>
        <fullName evidence="13">TAF6_C domain-containing protein</fullName>
    </submittedName>
</protein>
<dbReference type="InterPro" id="IPR011442">
    <property type="entry name" value="TAF6_C"/>
</dbReference>
<evidence type="ECO:0000313" key="11">
    <source>
        <dbReference type="EMBL" id="VDO90726.1"/>
    </source>
</evidence>
<evidence type="ECO:0000256" key="4">
    <source>
        <dbReference type="ARBA" id="ARBA00022989"/>
    </source>
</evidence>
<dbReference type="InterPro" id="IPR046344">
    <property type="entry name" value="TAF6_C_sf"/>
</dbReference>
<dbReference type="Pfam" id="PF07571">
    <property type="entry name" value="TAF6_C"/>
    <property type="match status" value="1"/>
</dbReference>
<comment type="similarity">
    <text evidence="2">Belongs to the TAF6 family.</text>
</comment>
<dbReference type="CDD" id="cd08050">
    <property type="entry name" value="TAF6C"/>
    <property type="match status" value="1"/>
</dbReference>
<dbReference type="PANTHER" id="PTHR10221">
    <property type="entry name" value="TRANSCRIPTION INITIATION FACTOR TFIID SUBUNIT 6"/>
    <property type="match status" value="1"/>
</dbReference>
<evidence type="ECO:0000256" key="7">
    <source>
        <dbReference type="ARBA" id="ARBA00023163"/>
    </source>
</evidence>
<evidence type="ECO:0000259" key="10">
    <source>
        <dbReference type="Pfam" id="PF07571"/>
    </source>
</evidence>
<evidence type="ECO:0000256" key="5">
    <source>
        <dbReference type="ARBA" id="ARBA00023015"/>
    </source>
</evidence>
<keyword evidence="8" id="KW-0539">Nucleus</keyword>
<keyword evidence="6 9" id="KW-0472">Membrane</keyword>
<dbReference type="PANTHER" id="PTHR10221:SF9">
    <property type="entry name" value="TRANSCRIPTION INITIATION FACTOR TFIID SUBUNIT 6"/>
    <property type="match status" value="1"/>
</dbReference>
<dbReference type="EMBL" id="UZAH01027335">
    <property type="protein sequence ID" value="VDO90726.1"/>
    <property type="molecule type" value="Genomic_DNA"/>
</dbReference>
<dbReference type="GO" id="GO:0051123">
    <property type="term" value="P:RNA polymerase II preinitiation complex assembly"/>
    <property type="evidence" value="ECO:0007669"/>
    <property type="project" value="TreeGrafter"/>
</dbReference>
<dbReference type="GO" id="GO:0000124">
    <property type="term" value="C:SAGA complex"/>
    <property type="evidence" value="ECO:0007669"/>
    <property type="project" value="InterPro"/>
</dbReference>
<dbReference type="Proteomes" id="UP000050761">
    <property type="component" value="Unassembled WGS sequence"/>
</dbReference>
<dbReference type="GO" id="GO:0016020">
    <property type="term" value="C:membrane"/>
    <property type="evidence" value="ECO:0007669"/>
    <property type="project" value="InterPro"/>
</dbReference>
<keyword evidence="5" id="KW-0805">Transcription regulation</keyword>
<sequence length="215" mass="23648">MGQSYDVDKKGSSKTTPKAIIGLILDILLCRGDFESTEKGESEPISVRELFRFASTRDIIYLTIGASCALIGGAVQPLVLILGGFITTVYLGPEEKIGNDNFWNDVMYFVTWLAVAGVVALVTSFLQLHDIIPALCSCVVCRELCADPNDKRHFRLRQFAAMILAMICKRTHVADVRARITTLLCKIFTDSRGNLASIYGALYALGELGSEVYRV</sequence>
<keyword evidence="12" id="KW-1185">Reference proteome</keyword>
<feature type="transmembrane region" description="Helical" evidence="9">
    <location>
        <begin position="106"/>
        <end position="126"/>
    </location>
</feature>
<accession>A0A3P7YQS9</accession>
<dbReference type="SUPFAM" id="SSF90123">
    <property type="entry name" value="ABC transporter transmembrane region"/>
    <property type="match status" value="1"/>
</dbReference>
<dbReference type="GO" id="GO:0005524">
    <property type="term" value="F:ATP binding"/>
    <property type="evidence" value="ECO:0007669"/>
    <property type="project" value="InterPro"/>
</dbReference>
<dbReference type="GO" id="GO:0003713">
    <property type="term" value="F:transcription coactivator activity"/>
    <property type="evidence" value="ECO:0007669"/>
    <property type="project" value="TreeGrafter"/>
</dbReference>
<keyword evidence="3 9" id="KW-0812">Transmembrane</keyword>
<keyword evidence="7" id="KW-0804">Transcription</keyword>
<dbReference type="InterPro" id="IPR037796">
    <property type="entry name" value="TAF6"/>
</dbReference>
<evidence type="ECO:0000313" key="12">
    <source>
        <dbReference type="Proteomes" id="UP000050761"/>
    </source>
</evidence>
<dbReference type="AlphaFoldDB" id="A0A3P7YQS9"/>
<proteinExistence type="inferred from homology"/>
<gene>
    <name evidence="11" type="ORF">HPBE_LOCUS12053</name>
</gene>
<evidence type="ECO:0000256" key="8">
    <source>
        <dbReference type="ARBA" id="ARBA00023242"/>
    </source>
</evidence>
<dbReference type="GO" id="GO:0046695">
    <property type="term" value="C:SLIK (SAGA-like) complex"/>
    <property type="evidence" value="ECO:0007669"/>
    <property type="project" value="InterPro"/>
</dbReference>
<dbReference type="WBParaSite" id="HPBE_0001205201-mRNA-1">
    <property type="protein sequence ID" value="HPBE_0001205201-mRNA-1"/>
    <property type="gene ID" value="HPBE_0001205201"/>
</dbReference>
<evidence type="ECO:0000256" key="6">
    <source>
        <dbReference type="ARBA" id="ARBA00023136"/>
    </source>
</evidence>
<dbReference type="GO" id="GO:0005669">
    <property type="term" value="C:transcription factor TFIID complex"/>
    <property type="evidence" value="ECO:0007669"/>
    <property type="project" value="InterPro"/>
</dbReference>
<evidence type="ECO:0000256" key="1">
    <source>
        <dbReference type="ARBA" id="ARBA00004123"/>
    </source>
</evidence>
<evidence type="ECO:0000313" key="13">
    <source>
        <dbReference type="WBParaSite" id="HPBE_0001205201-mRNA-1"/>
    </source>
</evidence>
<dbReference type="InterPro" id="IPR036640">
    <property type="entry name" value="ABC1_TM_sf"/>
</dbReference>
<reference evidence="13" key="2">
    <citation type="submission" date="2019-09" db="UniProtKB">
        <authorList>
            <consortium name="WormBaseParasite"/>
        </authorList>
    </citation>
    <scope>IDENTIFICATION</scope>
</reference>
<evidence type="ECO:0000256" key="9">
    <source>
        <dbReference type="SAM" id="Phobius"/>
    </source>
</evidence>
<reference evidence="11 12" key="1">
    <citation type="submission" date="2018-11" db="EMBL/GenBank/DDBJ databases">
        <authorList>
            <consortium name="Pathogen Informatics"/>
        </authorList>
    </citation>
    <scope>NUCLEOTIDE SEQUENCE [LARGE SCALE GENOMIC DNA]</scope>
</reference>